<comment type="caution">
    <text evidence="2">The sequence shown here is derived from an EMBL/GenBank/DDBJ whole genome shotgun (WGS) entry which is preliminary data.</text>
</comment>
<keyword evidence="2" id="KW-0449">Lipoprotein</keyword>
<evidence type="ECO:0000313" key="2">
    <source>
        <dbReference type="EMBL" id="RKH36858.1"/>
    </source>
</evidence>
<dbReference type="Pfam" id="PF12790">
    <property type="entry name" value="T6SS-SciN"/>
    <property type="match status" value="1"/>
</dbReference>
<evidence type="ECO:0000313" key="3">
    <source>
        <dbReference type="Proteomes" id="UP000273405"/>
    </source>
</evidence>
<feature type="region of interest" description="Disordered" evidence="1">
    <location>
        <begin position="197"/>
        <end position="219"/>
    </location>
</feature>
<organism evidence="2 3">
    <name type="scientific">Corallococcus sicarius</name>
    <dbReference type="NCBI Taxonomy" id="2316726"/>
    <lineage>
        <taxon>Bacteria</taxon>
        <taxon>Pseudomonadati</taxon>
        <taxon>Myxococcota</taxon>
        <taxon>Myxococcia</taxon>
        <taxon>Myxococcales</taxon>
        <taxon>Cystobacterineae</taxon>
        <taxon>Myxococcaceae</taxon>
        <taxon>Corallococcus</taxon>
    </lineage>
</organism>
<protein>
    <submittedName>
        <fullName evidence="2">Type VI secretion system lipoprotein TssJ</fullName>
    </submittedName>
</protein>
<dbReference type="Proteomes" id="UP000273405">
    <property type="component" value="Unassembled WGS sequence"/>
</dbReference>
<dbReference type="PANTHER" id="PTHR37625:SF4">
    <property type="entry name" value="OUTER MEMBRANE LIPOPROTEIN"/>
    <property type="match status" value="1"/>
</dbReference>
<dbReference type="InterPro" id="IPR038706">
    <property type="entry name" value="Type_VI_SciN-like_sf"/>
</dbReference>
<gene>
    <name evidence="2" type="primary">tssJ</name>
    <name evidence="2" type="ORF">D7X12_31700</name>
</gene>
<dbReference type="OrthoDB" id="5381564at2"/>
<name>A0A3A8MX93_9BACT</name>
<proteinExistence type="predicted"/>
<dbReference type="EMBL" id="RAWG01000276">
    <property type="protein sequence ID" value="RKH36858.1"/>
    <property type="molecule type" value="Genomic_DNA"/>
</dbReference>
<dbReference type="AlphaFoldDB" id="A0A3A8MX93"/>
<keyword evidence="3" id="KW-1185">Reference proteome</keyword>
<sequence length="219" mass="24502">MRTLQSLSRAATCRPGVGATSWPRLFCLLAAVLATGCVKRVAQQCETPPPFYVVLDVSEQVNPDPRGRSLPTVVRVIQLKDSARLERASFRDLWSRAEELLKDDLLQSSEFVAAPGQTNQRWLQRDPKAHFVLTMGHFRQPLGYSWRTVAVLPPVPEEQCVERPAGGDLGPPKRGDQELRYRLQGYQIDLMLQPPVSTWVPEPSQQPSPGVMPEPRRGA</sequence>
<evidence type="ECO:0000256" key="1">
    <source>
        <dbReference type="SAM" id="MobiDB-lite"/>
    </source>
</evidence>
<dbReference type="Gene3D" id="2.60.40.4150">
    <property type="entry name" value="Type VI secretion system, lipoprotein SciN"/>
    <property type="match status" value="1"/>
</dbReference>
<dbReference type="PANTHER" id="PTHR37625">
    <property type="entry name" value="OUTER MEMBRANE LIPOPROTEIN-RELATED"/>
    <property type="match status" value="1"/>
</dbReference>
<reference evidence="3" key="1">
    <citation type="submission" date="2018-09" db="EMBL/GenBank/DDBJ databases">
        <authorList>
            <person name="Livingstone P.G."/>
            <person name="Whitworth D.E."/>
        </authorList>
    </citation>
    <scope>NUCLEOTIDE SEQUENCE [LARGE SCALE GENOMIC DNA]</scope>
    <source>
        <strain evidence="3">CA040B</strain>
    </source>
</reference>
<dbReference type="NCBIfam" id="TIGR03352">
    <property type="entry name" value="VI_chp_3"/>
    <property type="match status" value="1"/>
</dbReference>
<accession>A0A3A8MX93</accession>
<dbReference type="InterPro" id="IPR017734">
    <property type="entry name" value="T6SS_SciN"/>
</dbReference>